<dbReference type="Proteomes" id="UP000198510">
    <property type="component" value="Unassembled WGS sequence"/>
</dbReference>
<evidence type="ECO:0000313" key="7">
    <source>
        <dbReference type="Proteomes" id="UP000198510"/>
    </source>
</evidence>
<comment type="cofactor">
    <cofactor evidence="1">
        <name>Mg(2+)</name>
        <dbReference type="ChEBI" id="CHEBI:18420"/>
    </cofactor>
</comment>
<dbReference type="NCBIfam" id="TIGR01509">
    <property type="entry name" value="HAD-SF-IA-v3"/>
    <property type="match status" value="1"/>
</dbReference>
<comment type="similarity">
    <text evidence="2">Belongs to the HAD-like hydrolase superfamily. CbbY/CbbZ/Gph/YieH family.</text>
</comment>
<evidence type="ECO:0000256" key="4">
    <source>
        <dbReference type="ARBA" id="ARBA00022842"/>
    </source>
</evidence>
<dbReference type="Pfam" id="PF13419">
    <property type="entry name" value="HAD_2"/>
    <property type="match status" value="1"/>
</dbReference>
<proteinExistence type="inferred from homology"/>
<protein>
    <submittedName>
        <fullName evidence="6">Haloacid dehalogenase superfamily, subfamily IA, variant 3 with third motif having DD or ED/beta-phosphoglucomutase family hydrolase</fullName>
    </submittedName>
</protein>
<dbReference type="SFLD" id="SFLDS00003">
    <property type="entry name" value="Haloacid_Dehalogenase"/>
    <property type="match status" value="1"/>
</dbReference>
<evidence type="ECO:0000256" key="2">
    <source>
        <dbReference type="ARBA" id="ARBA00006171"/>
    </source>
</evidence>
<keyword evidence="7" id="KW-1185">Reference proteome</keyword>
<dbReference type="PANTHER" id="PTHR46193:SF18">
    <property type="entry name" value="HEXITOL PHOSPHATASE B"/>
    <property type="match status" value="1"/>
</dbReference>
<dbReference type="Gene3D" id="1.10.150.240">
    <property type="entry name" value="Putative phosphatase, domain 2"/>
    <property type="match status" value="1"/>
</dbReference>
<keyword evidence="3" id="KW-0479">Metal-binding</keyword>
<keyword evidence="6" id="KW-0378">Hydrolase</keyword>
<dbReference type="Gene3D" id="3.40.50.1000">
    <property type="entry name" value="HAD superfamily/HAD-like"/>
    <property type="match status" value="1"/>
</dbReference>
<dbReference type="InterPro" id="IPR023214">
    <property type="entry name" value="HAD_sf"/>
</dbReference>
<sequence length="220" mass="25044">MKEFAVIFDMDGVLVDSNPMHKKSIQKFTEKYGLELSEQELREKVYGRNNREWIPYLFHDEAMSPEQVKRYADEKESMFRDMYRDTIELLPGLRGFLNALQATQIPYAIATSAPRANVDFTLDETGTTRYFTTILHEAHFDKGKPDPEIYLKAAAALRFEPARCIVFEDSLAGVESGHRAGCHVIGITTTQTSEELLAKGAVATYADFRDVTLTDLEKYI</sequence>
<keyword evidence="5" id="KW-0119">Carbohydrate metabolism</keyword>
<evidence type="ECO:0000256" key="1">
    <source>
        <dbReference type="ARBA" id="ARBA00001946"/>
    </source>
</evidence>
<dbReference type="InterPro" id="IPR051600">
    <property type="entry name" value="Beta-PGM-like"/>
</dbReference>
<accession>A0A1G9T679</accession>
<evidence type="ECO:0000256" key="3">
    <source>
        <dbReference type="ARBA" id="ARBA00022723"/>
    </source>
</evidence>
<dbReference type="EMBL" id="FNFO01000013">
    <property type="protein sequence ID" value="SDM43148.1"/>
    <property type="molecule type" value="Genomic_DNA"/>
</dbReference>
<dbReference type="RefSeq" id="WP_089687611.1">
    <property type="nucleotide sequence ID" value="NZ_FNFO01000013.1"/>
</dbReference>
<dbReference type="SFLD" id="SFLDG01135">
    <property type="entry name" value="C1.5.6:_HAD__Beta-PGM__Phospha"/>
    <property type="match status" value="1"/>
</dbReference>
<dbReference type="GO" id="GO:0046872">
    <property type="term" value="F:metal ion binding"/>
    <property type="evidence" value="ECO:0007669"/>
    <property type="project" value="UniProtKB-KW"/>
</dbReference>
<dbReference type="PANTHER" id="PTHR46193">
    <property type="entry name" value="6-PHOSPHOGLUCONATE PHOSPHATASE"/>
    <property type="match status" value="1"/>
</dbReference>
<evidence type="ECO:0000256" key="5">
    <source>
        <dbReference type="ARBA" id="ARBA00023277"/>
    </source>
</evidence>
<name>A0A1G9T679_9BACT</name>
<keyword evidence="4" id="KW-0460">Magnesium</keyword>
<dbReference type="InterPro" id="IPR006439">
    <property type="entry name" value="HAD-SF_hydro_IA"/>
</dbReference>
<gene>
    <name evidence="6" type="ORF">SAMN05421823_11398</name>
</gene>
<dbReference type="GO" id="GO:0016787">
    <property type="term" value="F:hydrolase activity"/>
    <property type="evidence" value="ECO:0007669"/>
    <property type="project" value="UniProtKB-KW"/>
</dbReference>
<dbReference type="SUPFAM" id="SSF56784">
    <property type="entry name" value="HAD-like"/>
    <property type="match status" value="1"/>
</dbReference>
<dbReference type="InterPro" id="IPR041492">
    <property type="entry name" value="HAD_2"/>
</dbReference>
<reference evidence="6 7" key="1">
    <citation type="submission" date="2016-10" db="EMBL/GenBank/DDBJ databases">
        <authorList>
            <person name="de Groot N.N."/>
        </authorList>
    </citation>
    <scope>NUCLEOTIDE SEQUENCE [LARGE SCALE GENOMIC DNA]</scope>
    <source>
        <strain evidence="6 7">DSM 25186</strain>
    </source>
</reference>
<dbReference type="SFLD" id="SFLDG01129">
    <property type="entry name" value="C1.5:_HAD__Beta-PGM__Phosphata"/>
    <property type="match status" value="1"/>
</dbReference>
<dbReference type="InterPro" id="IPR023198">
    <property type="entry name" value="PGP-like_dom2"/>
</dbReference>
<evidence type="ECO:0000313" key="6">
    <source>
        <dbReference type="EMBL" id="SDM43148.1"/>
    </source>
</evidence>
<dbReference type="AlphaFoldDB" id="A0A1G9T679"/>
<organism evidence="6 7">
    <name type="scientific">Catalinimonas alkaloidigena</name>
    <dbReference type="NCBI Taxonomy" id="1075417"/>
    <lineage>
        <taxon>Bacteria</taxon>
        <taxon>Pseudomonadati</taxon>
        <taxon>Bacteroidota</taxon>
        <taxon>Cytophagia</taxon>
        <taxon>Cytophagales</taxon>
        <taxon>Catalimonadaceae</taxon>
        <taxon>Catalinimonas</taxon>
    </lineage>
</organism>
<dbReference type="STRING" id="1075417.SAMN05421823_11398"/>
<dbReference type="InterPro" id="IPR036412">
    <property type="entry name" value="HAD-like_sf"/>
</dbReference>
<dbReference type="OrthoDB" id="9797743at2"/>